<accession>A0ABW5L8N5</accession>
<gene>
    <name evidence="1" type="ORF">ACFSR1_00495</name>
</gene>
<evidence type="ECO:0000313" key="1">
    <source>
        <dbReference type="EMBL" id="MFD2561125.1"/>
    </source>
</evidence>
<sequence length="128" mass="15099">MITSYQLDFGLIEIFEDYIKVTMNEGVTVSPKHNCVLLEMVEKHFKNKAFLYLTHRINSYAVDPTIYLETAKIENLIGFAVVSKDPRQKKQTKLEKAFFSKELRRFDNIESALQWKDKLLKKNHKPIF</sequence>
<evidence type="ECO:0000313" key="2">
    <source>
        <dbReference type="Proteomes" id="UP001597319"/>
    </source>
</evidence>
<reference evidence="2" key="1">
    <citation type="journal article" date="2019" name="Int. J. Syst. Evol. Microbiol.">
        <title>The Global Catalogue of Microorganisms (GCM) 10K type strain sequencing project: providing services to taxonomists for standard genome sequencing and annotation.</title>
        <authorList>
            <consortium name="The Broad Institute Genomics Platform"/>
            <consortium name="The Broad Institute Genome Sequencing Center for Infectious Disease"/>
            <person name="Wu L."/>
            <person name="Ma J."/>
        </authorList>
    </citation>
    <scope>NUCLEOTIDE SEQUENCE [LARGE SCALE GENOMIC DNA]</scope>
    <source>
        <strain evidence="2">KCTC 52274</strain>
    </source>
</reference>
<dbReference type="RefSeq" id="WP_378288554.1">
    <property type="nucleotide sequence ID" value="NZ_JBHULE010000001.1"/>
</dbReference>
<dbReference type="EMBL" id="JBHULE010000001">
    <property type="protein sequence ID" value="MFD2561125.1"/>
    <property type="molecule type" value="Genomic_DNA"/>
</dbReference>
<keyword evidence="2" id="KW-1185">Reference proteome</keyword>
<organism evidence="1 2">
    <name type="scientific">Aquimarina rubra</name>
    <dbReference type="NCBI Taxonomy" id="1920033"/>
    <lineage>
        <taxon>Bacteria</taxon>
        <taxon>Pseudomonadati</taxon>
        <taxon>Bacteroidota</taxon>
        <taxon>Flavobacteriia</taxon>
        <taxon>Flavobacteriales</taxon>
        <taxon>Flavobacteriaceae</taxon>
        <taxon>Aquimarina</taxon>
    </lineage>
</organism>
<name>A0ABW5L8N5_9FLAO</name>
<protein>
    <recommendedName>
        <fullName evidence="3">STAS/SEC14 domain-containing protein</fullName>
    </recommendedName>
</protein>
<dbReference type="Proteomes" id="UP001597319">
    <property type="component" value="Unassembled WGS sequence"/>
</dbReference>
<comment type="caution">
    <text evidence="1">The sequence shown here is derived from an EMBL/GenBank/DDBJ whole genome shotgun (WGS) entry which is preliminary data.</text>
</comment>
<evidence type="ECO:0008006" key="3">
    <source>
        <dbReference type="Google" id="ProtNLM"/>
    </source>
</evidence>
<proteinExistence type="predicted"/>